<sequence length="83" mass="9592">MMLNPKREQVSRYLTQALAEYEVIPANFGWHIHKGDKYCGHLEYQEKKGWQGSALKRLPSKLVAELKKFTQLGFSYTNFSSPA</sequence>
<protein>
    <submittedName>
        <fullName evidence="1">Uncharacterized protein</fullName>
    </submittedName>
</protein>
<keyword evidence="2" id="KW-1185">Reference proteome</keyword>
<proteinExistence type="predicted"/>
<dbReference type="Proteomes" id="UP000235036">
    <property type="component" value="Unassembled WGS sequence"/>
</dbReference>
<organism evidence="1 2">
    <name type="scientific">Fischerella muscicola CCMEE 5323</name>
    <dbReference type="NCBI Taxonomy" id="2019572"/>
    <lineage>
        <taxon>Bacteria</taxon>
        <taxon>Bacillati</taxon>
        <taxon>Cyanobacteriota</taxon>
        <taxon>Cyanophyceae</taxon>
        <taxon>Nostocales</taxon>
        <taxon>Hapalosiphonaceae</taxon>
        <taxon>Fischerella</taxon>
    </lineage>
</organism>
<accession>A0A2N6JVL6</accession>
<evidence type="ECO:0000313" key="2">
    <source>
        <dbReference type="Proteomes" id="UP000235036"/>
    </source>
</evidence>
<dbReference type="RefSeq" id="WP_102205802.1">
    <property type="nucleotide sequence ID" value="NZ_CAWNVR010000059.1"/>
</dbReference>
<gene>
    <name evidence="1" type="ORF">CEN44_26790</name>
</gene>
<dbReference type="AlphaFoldDB" id="A0A2N6JVL6"/>
<reference evidence="1 2" key="1">
    <citation type="submission" date="2017-08" db="EMBL/GenBank/DDBJ databases">
        <title>Genomes of Fischerella (Mastigocladus) sp. strains.</title>
        <authorList>
            <person name="Miller S.R."/>
        </authorList>
    </citation>
    <scope>NUCLEOTIDE SEQUENCE [LARGE SCALE GENOMIC DNA]</scope>
    <source>
        <strain evidence="1 2">CCMEE 5323</strain>
    </source>
</reference>
<dbReference type="EMBL" id="NRQW01000649">
    <property type="protein sequence ID" value="PLZ83377.1"/>
    <property type="molecule type" value="Genomic_DNA"/>
</dbReference>
<comment type="caution">
    <text evidence="1">The sequence shown here is derived from an EMBL/GenBank/DDBJ whole genome shotgun (WGS) entry which is preliminary data.</text>
</comment>
<evidence type="ECO:0000313" key="1">
    <source>
        <dbReference type="EMBL" id="PLZ83377.1"/>
    </source>
</evidence>
<name>A0A2N6JVL6_FISMU</name>